<evidence type="ECO:0000313" key="3">
    <source>
        <dbReference type="Proteomes" id="UP000292423"/>
    </source>
</evidence>
<reference evidence="2 3" key="1">
    <citation type="submission" date="2019-02" db="EMBL/GenBank/DDBJ databases">
        <title>Genomic Encyclopedia of Type Strains, Phase IV (KMG-IV): sequencing the most valuable type-strain genomes for metagenomic binning, comparative biology and taxonomic classification.</title>
        <authorList>
            <person name="Goeker M."/>
        </authorList>
    </citation>
    <scope>NUCLEOTIDE SEQUENCE [LARGE SCALE GENOMIC DNA]</scope>
    <source>
        <strain evidence="2 3">DSM 105135</strain>
    </source>
</reference>
<keyword evidence="3" id="KW-1185">Reference proteome</keyword>
<proteinExistence type="predicted"/>
<name>A0A4V6MFY7_9GAMM</name>
<dbReference type="EMBL" id="SHKX01000012">
    <property type="protein sequence ID" value="RZU45146.1"/>
    <property type="molecule type" value="Genomic_DNA"/>
</dbReference>
<feature type="transmembrane region" description="Helical" evidence="1">
    <location>
        <begin position="100"/>
        <end position="117"/>
    </location>
</feature>
<organism evidence="2 3">
    <name type="scientific">Fluviicoccus keumensis</name>
    <dbReference type="NCBI Taxonomy" id="1435465"/>
    <lineage>
        <taxon>Bacteria</taxon>
        <taxon>Pseudomonadati</taxon>
        <taxon>Pseudomonadota</taxon>
        <taxon>Gammaproteobacteria</taxon>
        <taxon>Moraxellales</taxon>
        <taxon>Moraxellaceae</taxon>
        <taxon>Fluviicoccus</taxon>
    </lineage>
</organism>
<gene>
    <name evidence="2" type="ORF">EV700_1958</name>
</gene>
<evidence type="ECO:0000313" key="2">
    <source>
        <dbReference type="EMBL" id="RZU45146.1"/>
    </source>
</evidence>
<dbReference type="RefSeq" id="WP_130413208.1">
    <property type="nucleotide sequence ID" value="NZ_SHKX01000012.1"/>
</dbReference>
<feature type="transmembrane region" description="Helical" evidence="1">
    <location>
        <begin position="69"/>
        <end position="88"/>
    </location>
</feature>
<dbReference type="Proteomes" id="UP000292423">
    <property type="component" value="Unassembled WGS sequence"/>
</dbReference>
<keyword evidence="1" id="KW-0472">Membrane</keyword>
<keyword evidence="1" id="KW-0812">Transmembrane</keyword>
<feature type="transmembrane region" description="Helical" evidence="1">
    <location>
        <begin position="43"/>
        <end position="63"/>
    </location>
</feature>
<dbReference type="PIRSF" id="PIRSF005610">
    <property type="entry name" value="SirB"/>
    <property type="match status" value="1"/>
</dbReference>
<evidence type="ECO:0000256" key="1">
    <source>
        <dbReference type="SAM" id="Phobius"/>
    </source>
</evidence>
<dbReference type="PANTHER" id="PTHR39594:SF1">
    <property type="entry name" value="PROTEIN YCHQ"/>
    <property type="match status" value="1"/>
</dbReference>
<dbReference type="AlphaFoldDB" id="A0A4V6MFY7"/>
<comment type="caution">
    <text evidence="2">The sequence shown here is derived from an EMBL/GenBank/DDBJ whole genome shotgun (WGS) entry which is preliminary data.</text>
</comment>
<dbReference type="Pfam" id="PF04247">
    <property type="entry name" value="SirB"/>
    <property type="match status" value="1"/>
</dbReference>
<dbReference type="PANTHER" id="PTHR39594">
    <property type="entry name" value="PROTEIN YCHQ"/>
    <property type="match status" value="1"/>
</dbReference>
<dbReference type="GO" id="GO:0005886">
    <property type="term" value="C:plasma membrane"/>
    <property type="evidence" value="ECO:0007669"/>
    <property type="project" value="TreeGrafter"/>
</dbReference>
<dbReference type="OrthoDB" id="5588650at2"/>
<keyword evidence="1" id="KW-1133">Transmembrane helix</keyword>
<sequence>MDAYTGLKHLHMTLVAISGLFFLVRGGWLLQAPEKLQAKWVRISPHVIDTFLLLSGIGMLAVSHSFPPFVHVKLALLVVYIGLGVMAFRKAKTAGQKAGFLLAAVAVFLFMVSVAITKSPLGIFA</sequence>
<accession>A0A4V6MFY7</accession>
<protein>
    <submittedName>
        <fullName evidence="2">Putative membrane protein SirB2</fullName>
    </submittedName>
</protein>
<dbReference type="InterPro" id="IPR007360">
    <property type="entry name" value="SirB"/>
</dbReference>
<feature type="transmembrane region" description="Helical" evidence="1">
    <location>
        <begin position="12"/>
        <end position="31"/>
    </location>
</feature>